<comment type="subcellular location">
    <subcellularLocation>
        <location evidence="11">Cytoplasm</location>
    </subcellularLocation>
</comment>
<evidence type="ECO:0000259" key="12">
    <source>
        <dbReference type="Pfam" id="PF01636"/>
    </source>
</evidence>
<feature type="domain" description="Aminoglycoside phosphotransferase" evidence="12">
    <location>
        <begin position="33"/>
        <end position="267"/>
    </location>
</feature>
<feature type="active site" evidence="11">
    <location>
        <position position="221"/>
    </location>
</feature>
<keyword evidence="10 11" id="KW-0346">Stress response</keyword>
<comment type="catalytic activity">
    <reaction evidence="11">
        <text>L-threonyl-[protein] + ATP = O-phospho-L-threonyl-[protein] + ADP + H(+)</text>
        <dbReference type="Rhea" id="RHEA:46608"/>
        <dbReference type="Rhea" id="RHEA-COMP:11060"/>
        <dbReference type="Rhea" id="RHEA-COMP:11605"/>
        <dbReference type="ChEBI" id="CHEBI:15378"/>
        <dbReference type="ChEBI" id="CHEBI:30013"/>
        <dbReference type="ChEBI" id="CHEBI:30616"/>
        <dbReference type="ChEBI" id="CHEBI:61977"/>
        <dbReference type="ChEBI" id="CHEBI:456216"/>
        <dbReference type="EC" id="2.7.11.1"/>
    </reaction>
</comment>
<comment type="function">
    <text evidence="11">A protein kinase that phosphorylates Ser and Thr residues. Probably acts to suppress the effects of stress linked to accumulation of reactive oxygen species. Probably involved in the extracytoplasmic stress response.</text>
</comment>
<keyword evidence="6 11" id="KW-0547">Nucleotide-binding</keyword>
<dbReference type="Gene3D" id="1.20.1270.170">
    <property type="match status" value="1"/>
</dbReference>
<evidence type="ECO:0000256" key="5">
    <source>
        <dbReference type="ARBA" id="ARBA00022723"/>
    </source>
</evidence>
<protein>
    <recommendedName>
        <fullName evidence="11">Stress response kinase A</fullName>
        <ecNumber evidence="11">2.7.11.1</ecNumber>
    </recommendedName>
    <alternativeName>
        <fullName evidence="11">Serine/threonine-protein kinase SrkA</fullName>
    </alternativeName>
</protein>
<comment type="cofactor">
    <cofactor evidence="11">
        <name>Mg(2+)</name>
        <dbReference type="ChEBI" id="CHEBI:18420"/>
    </cofactor>
</comment>
<evidence type="ECO:0000256" key="6">
    <source>
        <dbReference type="ARBA" id="ARBA00022741"/>
    </source>
</evidence>
<dbReference type="AlphaFoldDB" id="A0A2U1B1W1"/>
<keyword evidence="1 11" id="KW-0963">Cytoplasm</keyword>
<proteinExistence type="inferred from homology"/>
<feature type="binding site" evidence="11">
    <location>
        <position position="208"/>
    </location>
    <ligand>
        <name>Mg(2+)</name>
        <dbReference type="ChEBI" id="CHEBI:18420"/>
    </ligand>
</feature>
<comment type="catalytic activity">
    <reaction evidence="11">
        <text>L-seryl-[protein] + ATP = O-phospho-L-seryl-[protein] + ADP + H(+)</text>
        <dbReference type="Rhea" id="RHEA:17989"/>
        <dbReference type="Rhea" id="RHEA-COMP:9863"/>
        <dbReference type="Rhea" id="RHEA-COMP:11604"/>
        <dbReference type="ChEBI" id="CHEBI:15378"/>
        <dbReference type="ChEBI" id="CHEBI:29999"/>
        <dbReference type="ChEBI" id="CHEBI:30616"/>
        <dbReference type="ChEBI" id="CHEBI:83421"/>
        <dbReference type="ChEBI" id="CHEBI:456216"/>
        <dbReference type="EC" id="2.7.11.1"/>
    </reaction>
</comment>
<dbReference type="InterPro" id="IPR002575">
    <property type="entry name" value="Aminoglycoside_PTrfase"/>
</dbReference>
<evidence type="ECO:0000256" key="9">
    <source>
        <dbReference type="ARBA" id="ARBA00022842"/>
    </source>
</evidence>
<dbReference type="Proteomes" id="UP000576225">
    <property type="component" value="Unassembled WGS sequence"/>
</dbReference>
<dbReference type="Gene3D" id="1.10.510.10">
    <property type="entry name" value="Transferase(Phosphotransferase) domain 1"/>
    <property type="match status" value="1"/>
</dbReference>
<keyword evidence="2 11" id="KW-0723">Serine/threonine-protein kinase</keyword>
<dbReference type="HAMAP" id="MF_01497">
    <property type="entry name" value="SrkA_kinase"/>
    <property type="match status" value="1"/>
</dbReference>
<evidence type="ECO:0000256" key="10">
    <source>
        <dbReference type="ARBA" id="ARBA00023016"/>
    </source>
</evidence>
<evidence type="ECO:0000256" key="11">
    <source>
        <dbReference type="HAMAP-Rule" id="MF_01497"/>
    </source>
</evidence>
<evidence type="ECO:0000313" key="13">
    <source>
        <dbReference type="EMBL" id="NMD87104.1"/>
    </source>
</evidence>
<comment type="caution">
    <text evidence="14">The sequence shown here is derived from an EMBL/GenBank/DDBJ whole genome shotgun (WGS) entry which is preliminary data.</text>
</comment>
<dbReference type="GeneID" id="78295117"/>
<feature type="binding site" evidence="11">
    <location>
        <position position="221"/>
    </location>
    <ligand>
        <name>Mg(2+)</name>
        <dbReference type="ChEBI" id="CHEBI:18420"/>
    </ligand>
</feature>
<dbReference type="Pfam" id="PF01636">
    <property type="entry name" value="APH"/>
    <property type="match status" value="1"/>
</dbReference>
<name>A0A2U1B1W1_9BACT</name>
<dbReference type="Proteomes" id="UP000245959">
    <property type="component" value="Unassembled WGS sequence"/>
</dbReference>
<dbReference type="EC" id="2.7.11.1" evidence="11"/>
<evidence type="ECO:0000256" key="7">
    <source>
        <dbReference type="ARBA" id="ARBA00022777"/>
    </source>
</evidence>
<dbReference type="GO" id="GO:0000287">
    <property type="term" value="F:magnesium ion binding"/>
    <property type="evidence" value="ECO:0007669"/>
    <property type="project" value="UniProtKB-UniRule"/>
</dbReference>
<dbReference type="SUPFAM" id="SSF56112">
    <property type="entry name" value="Protein kinase-like (PK-like)"/>
    <property type="match status" value="1"/>
</dbReference>
<feature type="active site" description="Proton acceptor" evidence="11">
    <location>
        <position position="203"/>
    </location>
</feature>
<dbReference type="NCBIfam" id="NF008738">
    <property type="entry name" value="PRK11768.1"/>
    <property type="match status" value="1"/>
</dbReference>
<gene>
    <name evidence="11" type="primary">srkA</name>
    <name evidence="14" type="ORF">C8D82_11169</name>
    <name evidence="13" type="ORF">HF882_10965</name>
</gene>
<dbReference type="InterPro" id="IPR032882">
    <property type="entry name" value="SrkA/RdoA"/>
</dbReference>
<sequence>MSELGNFDALTPEVIFDAAEEALNCRFSGVLMPLPSYINRVYEMESRDRQRYIFKFYRPGRWSRAALLEEHLFTLECLAAEIPVIAPLRLASGSTLGTAADGTFYAVFPKRWGRALEADDDSDVWFRLGSLLGRVHTVGAKRPARHRLRLDPRETTVSEVARLLTCGVASQAVLPQLTAVLKELLRLLFAEFHAGEVIRLHGDCHKGNILERPGEGLMVIDFDDMVSGPPVQDLWLLLPGPVEECGGELERLLAGYQLIREFDRSGLRQIELLRAMRMIYFLDWCARQRHDYNFQERYPNWGTDAFWRSETAALAEQLGRIARYDPCFGRT</sequence>
<reference evidence="14 15" key="1">
    <citation type="submission" date="2018-04" db="EMBL/GenBank/DDBJ databases">
        <title>Genomic Encyclopedia of Type Strains, Phase IV (KMG-IV): sequencing the most valuable type-strain genomes for metagenomic binning, comparative biology and taxonomic classification.</title>
        <authorList>
            <person name="Goeker M."/>
        </authorList>
    </citation>
    <scope>NUCLEOTIDE SEQUENCE [LARGE SCALE GENOMIC DNA]</scope>
    <source>
        <strain evidence="14 15">DSM 14823</strain>
    </source>
</reference>
<keyword evidence="5 11" id="KW-0479">Metal-binding</keyword>
<evidence type="ECO:0000256" key="1">
    <source>
        <dbReference type="ARBA" id="ARBA00022490"/>
    </source>
</evidence>
<dbReference type="Gene3D" id="3.30.200.70">
    <property type="match status" value="1"/>
</dbReference>
<evidence type="ECO:0000313" key="16">
    <source>
        <dbReference type="Proteomes" id="UP000576225"/>
    </source>
</evidence>
<dbReference type="PANTHER" id="PTHR39573:SF1">
    <property type="entry name" value="STRESS RESPONSE KINASE A"/>
    <property type="match status" value="1"/>
</dbReference>
<keyword evidence="4 11" id="KW-0808">Transferase</keyword>
<dbReference type="RefSeq" id="WP_116883803.1">
    <property type="nucleotide sequence ID" value="NZ_CALXNT010000052.1"/>
</dbReference>
<keyword evidence="3 11" id="KW-0597">Phosphoprotein</keyword>
<keyword evidence="7 11" id="KW-0418">Kinase</keyword>
<evidence type="ECO:0000256" key="2">
    <source>
        <dbReference type="ARBA" id="ARBA00022527"/>
    </source>
</evidence>
<evidence type="ECO:0000256" key="8">
    <source>
        <dbReference type="ARBA" id="ARBA00022840"/>
    </source>
</evidence>
<dbReference type="EMBL" id="JABAEW010000018">
    <property type="protein sequence ID" value="NMD87104.1"/>
    <property type="molecule type" value="Genomic_DNA"/>
</dbReference>
<evidence type="ECO:0000256" key="3">
    <source>
        <dbReference type="ARBA" id="ARBA00022553"/>
    </source>
</evidence>
<keyword evidence="9 11" id="KW-0460">Magnesium</keyword>
<dbReference type="InterPro" id="IPR011009">
    <property type="entry name" value="Kinase-like_dom_sf"/>
</dbReference>
<evidence type="ECO:0000313" key="14">
    <source>
        <dbReference type="EMBL" id="PVY42612.1"/>
    </source>
</evidence>
<dbReference type="GO" id="GO:0005524">
    <property type="term" value="F:ATP binding"/>
    <property type="evidence" value="ECO:0007669"/>
    <property type="project" value="UniProtKB-UniRule"/>
</dbReference>
<dbReference type="PANTHER" id="PTHR39573">
    <property type="entry name" value="STRESS RESPONSE KINASE A"/>
    <property type="match status" value="1"/>
</dbReference>
<evidence type="ECO:0000256" key="4">
    <source>
        <dbReference type="ARBA" id="ARBA00022679"/>
    </source>
</evidence>
<dbReference type="GO" id="GO:0005737">
    <property type="term" value="C:cytoplasm"/>
    <property type="evidence" value="ECO:0007669"/>
    <property type="project" value="UniProtKB-SubCell"/>
</dbReference>
<comment type="subunit">
    <text evidence="11">Monomer.</text>
</comment>
<accession>A0A2U1B1W1</accession>
<organism evidence="14 15">
    <name type="scientific">Victivallis vadensis</name>
    <dbReference type="NCBI Taxonomy" id="172901"/>
    <lineage>
        <taxon>Bacteria</taxon>
        <taxon>Pseudomonadati</taxon>
        <taxon>Lentisphaerota</taxon>
        <taxon>Lentisphaeria</taxon>
        <taxon>Victivallales</taxon>
        <taxon>Victivallaceae</taxon>
        <taxon>Victivallis</taxon>
    </lineage>
</organism>
<keyword evidence="8 11" id="KW-0067">ATP-binding</keyword>
<comment type="similarity">
    <text evidence="11">Belongs to the SrkA/RdoA protein kinase family.</text>
</comment>
<feature type="site" description="ATP" evidence="11">
    <location>
        <position position="36"/>
    </location>
</feature>
<evidence type="ECO:0000313" key="15">
    <source>
        <dbReference type="Proteomes" id="UP000245959"/>
    </source>
</evidence>
<keyword evidence="15" id="KW-1185">Reference proteome</keyword>
<dbReference type="EMBL" id="QEKH01000011">
    <property type="protein sequence ID" value="PVY42612.1"/>
    <property type="molecule type" value="Genomic_DNA"/>
</dbReference>
<reference evidence="13 16" key="2">
    <citation type="submission" date="2020-04" db="EMBL/GenBank/DDBJ databases">
        <authorList>
            <person name="Hitch T.C.A."/>
            <person name="Wylensek D."/>
            <person name="Clavel T."/>
        </authorList>
    </citation>
    <scope>NUCLEOTIDE SEQUENCE [LARGE SCALE GENOMIC DNA]</scope>
    <source>
        <strain evidence="13 16">COR2-253-APC-1A</strain>
    </source>
</reference>
<dbReference type="GO" id="GO:0004674">
    <property type="term" value="F:protein serine/threonine kinase activity"/>
    <property type="evidence" value="ECO:0007669"/>
    <property type="project" value="UniProtKB-UniRule"/>
</dbReference>